<dbReference type="EMBL" id="SHKN01000001">
    <property type="protein sequence ID" value="RZT95386.1"/>
    <property type="molecule type" value="Genomic_DNA"/>
</dbReference>
<dbReference type="AlphaFoldDB" id="A0A4Q7VH38"/>
<proteinExistence type="predicted"/>
<accession>A0A4Q7VH38</accession>
<dbReference type="InterPro" id="IPR026444">
    <property type="entry name" value="Secre_tail"/>
</dbReference>
<evidence type="ECO:0000259" key="1">
    <source>
        <dbReference type="Pfam" id="PF18962"/>
    </source>
</evidence>
<dbReference type="Gene3D" id="2.60.40.10">
    <property type="entry name" value="Immunoglobulins"/>
    <property type="match status" value="1"/>
</dbReference>
<organism evidence="2 3">
    <name type="scientific">Ancylomarina subtilis</name>
    <dbReference type="NCBI Taxonomy" id="1639035"/>
    <lineage>
        <taxon>Bacteria</taxon>
        <taxon>Pseudomonadati</taxon>
        <taxon>Bacteroidota</taxon>
        <taxon>Bacteroidia</taxon>
        <taxon>Marinilabiliales</taxon>
        <taxon>Marinifilaceae</taxon>
        <taxon>Ancylomarina</taxon>
    </lineage>
</organism>
<sequence length="533" mass="58594">MKKLILTLTTIISFSLISLSQESHLSLIYDFKGNDFDYAIKGMVGTNDSLYIINNTPNGQGKLFRIDENGDGYEVIWEFDDVNYAPNSLVANDTVIYGTTRFSPKGGGTLFKYSLKSYSFEFITDFDPFDVREVQVKYVTDSVLWLSSQLSFVDEGSIFTIEKDGTQLKKIYNDTDSQKGQNPVDFVFHGDSIYIACYNGGGNPYPDGTGSTVLSGSFIRIKSDGTGYENLVKGGDGIGTQPQSLIIREDKLIGLFANSGSNSKLGGQLFRSDLDGSSIDSLGALKHRTHTKMISTDSLIYGISSLQIFGINPFDGEIRIFEDLQSEPDFGYDVVANPAFLNGNIFLATQQGGPDLGGTILKWTNQDPEVNDTNTKSNQTSSEIVLNNLFTDPEGDRLTYDYEFDSDALSVSESNGRLTLIPLQSSEVKIKITANDGWGGYKSVTINLGPVLSVLDKKENPSNLLIYPNPTNSILNLGLKTVESVEIFTMDGKLIKSYNNPGDKINISSLNDGVYLVRCLIDGDFYSQKIIKN</sequence>
<protein>
    <submittedName>
        <fullName evidence="2">Putative secreted protein (Por secretion system target)</fullName>
    </submittedName>
</protein>
<comment type="caution">
    <text evidence="2">The sequence shown here is derived from an EMBL/GenBank/DDBJ whole genome shotgun (WGS) entry which is preliminary data.</text>
</comment>
<dbReference type="SUPFAM" id="SSF63825">
    <property type="entry name" value="YWTD domain"/>
    <property type="match status" value="1"/>
</dbReference>
<dbReference type="InterPro" id="IPR013783">
    <property type="entry name" value="Ig-like_fold"/>
</dbReference>
<reference evidence="2 3" key="1">
    <citation type="submission" date="2019-02" db="EMBL/GenBank/DDBJ databases">
        <title>Genomic Encyclopedia of Type Strains, Phase IV (KMG-IV): sequencing the most valuable type-strain genomes for metagenomic binning, comparative biology and taxonomic classification.</title>
        <authorList>
            <person name="Goeker M."/>
        </authorList>
    </citation>
    <scope>NUCLEOTIDE SEQUENCE [LARGE SCALE GENOMIC DNA]</scope>
    <source>
        <strain evidence="2 3">DSM 28825</strain>
    </source>
</reference>
<keyword evidence="3" id="KW-1185">Reference proteome</keyword>
<evidence type="ECO:0000313" key="2">
    <source>
        <dbReference type="EMBL" id="RZT95386.1"/>
    </source>
</evidence>
<feature type="domain" description="Secretion system C-terminal sorting" evidence="1">
    <location>
        <begin position="466"/>
        <end position="531"/>
    </location>
</feature>
<name>A0A4Q7VH38_9BACT</name>
<dbReference type="Proteomes" id="UP000293562">
    <property type="component" value="Unassembled WGS sequence"/>
</dbReference>
<evidence type="ECO:0000313" key="3">
    <source>
        <dbReference type="Proteomes" id="UP000293562"/>
    </source>
</evidence>
<dbReference type="OrthoDB" id="1076849at2"/>
<gene>
    <name evidence="2" type="ORF">EV201_0005</name>
</gene>
<dbReference type="RefSeq" id="WP_130305364.1">
    <property type="nucleotide sequence ID" value="NZ_SHKN01000001.1"/>
</dbReference>
<dbReference type="NCBIfam" id="TIGR04183">
    <property type="entry name" value="Por_Secre_tail"/>
    <property type="match status" value="1"/>
</dbReference>
<dbReference type="Pfam" id="PF18962">
    <property type="entry name" value="Por_Secre_tail"/>
    <property type="match status" value="1"/>
</dbReference>